<name>K0RE09_THAOC</name>
<evidence type="ECO:0000256" key="1">
    <source>
        <dbReference type="SAM" id="MobiDB-lite"/>
    </source>
</evidence>
<protein>
    <submittedName>
        <fullName evidence="3">Uncharacterized protein</fullName>
    </submittedName>
</protein>
<organism evidence="3 4">
    <name type="scientific">Thalassiosira oceanica</name>
    <name type="common">Marine diatom</name>
    <dbReference type="NCBI Taxonomy" id="159749"/>
    <lineage>
        <taxon>Eukaryota</taxon>
        <taxon>Sar</taxon>
        <taxon>Stramenopiles</taxon>
        <taxon>Ochrophyta</taxon>
        <taxon>Bacillariophyta</taxon>
        <taxon>Coscinodiscophyceae</taxon>
        <taxon>Thalassiosirophycidae</taxon>
        <taxon>Thalassiosirales</taxon>
        <taxon>Thalassiosiraceae</taxon>
        <taxon>Thalassiosira</taxon>
    </lineage>
</organism>
<evidence type="ECO:0000256" key="2">
    <source>
        <dbReference type="SAM" id="Phobius"/>
    </source>
</evidence>
<keyword evidence="2" id="KW-0812">Transmembrane</keyword>
<comment type="caution">
    <text evidence="3">The sequence shown here is derived from an EMBL/GenBank/DDBJ whole genome shotgun (WGS) entry which is preliminary data.</text>
</comment>
<dbReference type="OrthoDB" id="46767at2759"/>
<dbReference type="eggNOG" id="ENOG502T0TT">
    <property type="taxonomic scope" value="Eukaryota"/>
</dbReference>
<evidence type="ECO:0000313" key="3">
    <source>
        <dbReference type="EMBL" id="EJK47281.1"/>
    </source>
</evidence>
<feature type="compositionally biased region" description="Basic and acidic residues" evidence="1">
    <location>
        <begin position="57"/>
        <end position="74"/>
    </location>
</feature>
<proteinExistence type="predicted"/>
<sequence length="400" mass="43534">SGTIDCSLSVGPPKFYLVALILGCAKLAIKLVGVVRELTSQKSAGVTENDDGEEMERDGRMRKDKKDRSREGGRARRRTALNAFLHLVEPTNRPLLDYAPAAASLFNNMKLPASVVTAGMISLGFATRFPELPPDSLEKVYPAEVRARCAKFERLHIVIGLASITSMLVVVLWAAVEVNQLTERPFEPAHSVWDLIHRDCDLAWSAVNSHYMLGIMGFTAMLWLRAYVLLLSVRASNFLMSAASTGTAAALCLMVSIVNRGVQQGGGTADDRYGDTILDLFWHYGTLLLQAGLDGENPGPLQVSAIGLEVSSLAFLLAVLLNESDVDFENEPDEDACPVDLFELIGDEEEMSKLSAKELQRLTTCLSLEDDGMSAPNGVGKEEKRKREESDNGCQAAVAE</sequence>
<keyword evidence="4" id="KW-1185">Reference proteome</keyword>
<feature type="transmembrane region" description="Helical" evidence="2">
    <location>
        <begin position="211"/>
        <end position="231"/>
    </location>
</feature>
<dbReference type="AlphaFoldDB" id="K0RE09"/>
<feature type="region of interest" description="Disordered" evidence="1">
    <location>
        <begin position="43"/>
        <end position="74"/>
    </location>
</feature>
<dbReference type="Proteomes" id="UP000266841">
    <property type="component" value="Unassembled WGS sequence"/>
</dbReference>
<feature type="transmembrane region" description="Helical" evidence="2">
    <location>
        <begin position="238"/>
        <end position="258"/>
    </location>
</feature>
<keyword evidence="2" id="KW-0472">Membrane</keyword>
<feature type="transmembrane region" description="Helical" evidence="2">
    <location>
        <begin position="155"/>
        <end position="176"/>
    </location>
</feature>
<feature type="non-terminal residue" evidence="3">
    <location>
        <position position="1"/>
    </location>
</feature>
<evidence type="ECO:0000313" key="4">
    <source>
        <dbReference type="Proteomes" id="UP000266841"/>
    </source>
</evidence>
<gene>
    <name evidence="3" type="ORF">THAOC_34009</name>
</gene>
<reference evidence="3 4" key="1">
    <citation type="journal article" date="2012" name="Genome Biol.">
        <title>Genome and low-iron response of an oceanic diatom adapted to chronic iron limitation.</title>
        <authorList>
            <person name="Lommer M."/>
            <person name="Specht M."/>
            <person name="Roy A.S."/>
            <person name="Kraemer L."/>
            <person name="Andreson R."/>
            <person name="Gutowska M.A."/>
            <person name="Wolf J."/>
            <person name="Bergner S.V."/>
            <person name="Schilhabel M.B."/>
            <person name="Klostermeier U.C."/>
            <person name="Beiko R.G."/>
            <person name="Rosenstiel P."/>
            <person name="Hippler M."/>
            <person name="Laroche J."/>
        </authorList>
    </citation>
    <scope>NUCLEOTIDE SEQUENCE [LARGE SCALE GENOMIC DNA]</scope>
    <source>
        <strain evidence="3 4">CCMP1005</strain>
    </source>
</reference>
<feature type="compositionally biased region" description="Basic and acidic residues" evidence="1">
    <location>
        <begin position="380"/>
        <end position="390"/>
    </location>
</feature>
<accession>K0RE09</accession>
<feature type="transmembrane region" description="Helical" evidence="2">
    <location>
        <begin position="15"/>
        <end position="35"/>
    </location>
</feature>
<keyword evidence="2" id="KW-1133">Transmembrane helix</keyword>
<feature type="region of interest" description="Disordered" evidence="1">
    <location>
        <begin position="369"/>
        <end position="400"/>
    </location>
</feature>
<dbReference type="EMBL" id="AGNL01047136">
    <property type="protein sequence ID" value="EJK47281.1"/>
    <property type="molecule type" value="Genomic_DNA"/>
</dbReference>